<keyword evidence="4" id="KW-1185">Reference proteome</keyword>
<feature type="region of interest" description="Disordered" evidence="2">
    <location>
        <begin position="96"/>
        <end position="130"/>
    </location>
</feature>
<name>A0A8T2UM33_CERRI</name>
<proteinExistence type="inferred from homology"/>
<dbReference type="Proteomes" id="UP000825935">
    <property type="component" value="Chromosome 6"/>
</dbReference>
<organism evidence="3 4">
    <name type="scientific">Ceratopteris richardii</name>
    <name type="common">Triangle waterfern</name>
    <dbReference type="NCBI Taxonomy" id="49495"/>
    <lineage>
        <taxon>Eukaryota</taxon>
        <taxon>Viridiplantae</taxon>
        <taxon>Streptophyta</taxon>
        <taxon>Embryophyta</taxon>
        <taxon>Tracheophyta</taxon>
        <taxon>Polypodiopsida</taxon>
        <taxon>Polypodiidae</taxon>
        <taxon>Polypodiales</taxon>
        <taxon>Pteridineae</taxon>
        <taxon>Pteridaceae</taxon>
        <taxon>Parkerioideae</taxon>
        <taxon>Ceratopteris</taxon>
    </lineage>
</organism>
<dbReference type="InterPro" id="IPR051958">
    <property type="entry name" value="Alba-like_NAB"/>
</dbReference>
<dbReference type="AlphaFoldDB" id="A0A8T2UM33"/>
<evidence type="ECO:0000313" key="3">
    <source>
        <dbReference type="EMBL" id="KAH7434424.1"/>
    </source>
</evidence>
<dbReference type="SUPFAM" id="SSF82704">
    <property type="entry name" value="AlbA-like"/>
    <property type="match status" value="1"/>
</dbReference>
<evidence type="ECO:0000256" key="1">
    <source>
        <dbReference type="ARBA" id="ARBA00008018"/>
    </source>
</evidence>
<dbReference type="PANTHER" id="PTHR13516:SF4">
    <property type="entry name" value="FI09323P"/>
    <property type="match status" value="1"/>
</dbReference>
<feature type="compositionally biased region" description="Basic residues" evidence="2">
    <location>
        <begin position="118"/>
        <end position="130"/>
    </location>
</feature>
<protein>
    <recommendedName>
        <fullName evidence="5">DNA/RNA-binding protein Alba-like domain-containing protein</fullName>
    </recommendedName>
</protein>
<dbReference type="Gene3D" id="3.30.110.20">
    <property type="entry name" value="Alba-like domain"/>
    <property type="match status" value="1"/>
</dbReference>
<dbReference type="InterPro" id="IPR036882">
    <property type="entry name" value="Alba-like_dom_sf"/>
</dbReference>
<comment type="caution">
    <text evidence="3">The sequence shown here is derived from an EMBL/GenBank/DDBJ whole genome shotgun (WGS) entry which is preliminary data.</text>
</comment>
<dbReference type="PANTHER" id="PTHR13516">
    <property type="entry name" value="RIBONUCLEASE P SUBUNIT P25"/>
    <property type="match status" value="1"/>
</dbReference>
<gene>
    <name evidence="3" type="ORF">KP509_06G016900</name>
</gene>
<dbReference type="EMBL" id="CM035411">
    <property type="protein sequence ID" value="KAH7434424.1"/>
    <property type="molecule type" value="Genomic_DNA"/>
</dbReference>
<evidence type="ECO:0000313" key="4">
    <source>
        <dbReference type="Proteomes" id="UP000825935"/>
    </source>
</evidence>
<dbReference type="GO" id="GO:0003723">
    <property type="term" value="F:RNA binding"/>
    <property type="evidence" value="ECO:0007669"/>
    <property type="project" value="TreeGrafter"/>
</dbReference>
<dbReference type="OMA" id="RNLPVIW"/>
<dbReference type="OrthoDB" id="424402at2759"/>
<accession>A0A8T2UM33</accession>
<evidence type="ECO:0000256" key="2">
    <source>
        <dbReference type="SAM" id="MobiDB-lite"/>
    </source>
</evidence>
<comment type="similarity">
    <text evidence="1">Belongs to the histone-like Alba family.</text>
</comment>
<reference evidence="3" key="1">
    <citation type="submission" date="2021-08" db="EMBL/GenBank/DDBJ databases">
        <title>WGS assembly of Ceratopteris richardii.</title>
        <authorList>
            <person name="Marchant D.B."/>
            <person name="Chen G."/>
            <person name="Jenkins J."/>
            <person name="Shu S."/>
            <person name="Leebens-Mack J."/>
            <person name="Grimwood J."/>
            <person name="Schmutz J."/>
            <person name="Soltis P."/>
            <person name="Soltis D."/>
            <person name="Chen Z.-H."/>
        </authorList>
    </citation>
    <scope>NUCLEOTIDE SEQUENCE</scope>
    <source>
        <strain evidence="3">Whitten #5841</strain>
        <tissue evidence="3">Leaf</tissue>
    </source>
</reference>
<sequence length="130" mass="14594">MDRYQRVERPRPQSPISENEICITTLGKMRNYITYATFTIAEIIKRRIPGLHQVTSVGSSDITDVWEPLEERVVPLEQTRHVSMITITLSLKELDTSSSGYQPPLPFQDDGEASPKGVRGRGRGRGPGRA</sequence>
<evidence type="ECO:0008006" key="5">
    <source>
        <dbReference type="Google" id="ProtNLM"/>
    </source>
</evidence>